<name>C4G9Y6_9FIRM</name>
<evidence type="ECO:0000313" key="4">
    <source>
        <dbReference type="Proteomes" id="UP000003494"/>
    </source>
</evidence>
<keyword evidence="2" id="KW-0472">Membrane</keyword>
<keyword evidence="2" id="KW-1133">Transmembrane helix</keyword>
<dbReference type="EMBL" id="ACIP02000001">
    <property type="protein sequence ID" value="EEP29433.1"/>
    <property type="molecule type" value="Genomic_DNA"/>
</dbReference>
<dbReference type="eggNOG" id="ENOG50330JT">
    <property type="taxonomic scope" value="Bacteria"/>
</dbReference>
<reference evidence="3" key="1">
    <citation type="submission" date="2009-04" db="EMBL/GenBank/DDBJ databases">
        <authorList>
            <person name="Weinstock G."/>
            <person name="Sodergren E."/>
            <person name="Clifton S."/>
            <person name="Fulton L."/>
            <person name="Fulton B."/>
            <person name="Courtney L."/>
            <person name="Fronick C."/>
            <person name="Harrison M."/>
            <person name="Strong C."/>
            <person name="Farmer C."/>
            <person name="Delahaunty K."/>
            <person name="Markovic C."/>
            <person name="Hall O."/>
            <person name="Minx P."/>
            <person name="Tomlinson C."/>
            <person name="Mitreva M."/>
            <person name="Nelson J."/>
            <person name="Hou S."/>
            <person name="Wollam A."/>
            <person name="Pepin K.H."/>
            <person name="Johnson M."/>
            <person name="Bhonagiri V."/>
            <person name="Nash W.E."/>
            <person name="Warren W."/>
            <person name="Chinwalla A."/>
            <person name="Mardis E.R."/>
            <person name="Wilson R.K."/>
        </authorList>
    </citation>
    <scope>NUCLEOTIDE SEQUENCE [LARGE SCALE GENOMIC DNA]</scope>
    <source>
        <strain evidence="3">DSM 14600</strain>
    </source>
</reference>
<evidence type="ECO:0008006" key="5">
    <source>
        <dbReference type="Google" id="ProtNLM"/>
    </source>
</evidence>
<evidence type="ECO:0000313" key="3">
    <source>
        <dbReference type="EMBL" id="EEP29433.1"/>
    </source>
</evidence>
<accession>C4G9Y6</accession>
<protein>
    <recommendedName>
        <fullName evidence="5">Ig-like domain-containing protein</fullName>
    </recommendedName>
</protein>
<keyword evidence="2" id="KW-0812">Transmembrane</keyword>
<feature type="transmembrane region" description="Helical" evidence="2">
    <location>
        <begin position="627"/>
        <end position="648"/>
    </location>
</feature>
<dbReference type="Proteomes" id="UP000003494">
    <property type="component" value="Unassembled WGS sequence"/>
</dbReference>
<gene>
    <name evidence="3" type="ORF">GCWU000342_00791</name>
</gene>
<evidence type="ECO:0000256" key="2">
    <source>
        <dbReference type="SAM" id="Phobius"/>
    </source>
</evidence>
<feature type="region of interest" description="Disordered" evidence="1">
    <location>
        <begin position="565"/>
        <end position="585"/>
    </location>
</feature>
<sequence>MRKMLILGLVTVLSMGRPMIPFPIEEGALNRMVDLRMSPEVEAVQLADGRKIYAEKFHVKLEVKSEQIPIRRISWSLQSLTGRQKEGQESGEGLEIKKGELARFDREESEEGSVYKGDSEIEIEGAGEEDRVRLAAEIELITGQKILKKEEYELDFREPELAVSLRGEKKAIYAGPVEFHLLARDANLDREHLEVTLDKKPLPVEWKGEGEESRGKIRVSGDGRHRLELTGRDLAGHESRLVSETFIIDQTKPTFQLEGLSEGSHRGKVSGRIRVEDAHPDPRATRLRLVRQTREKRSDLSREVQQTSEGELLFPEHIFSEDGRYSIEVSARDAAGNRSHLTRSFLVNQRGSAFELEGDARELFDQTLRHLPDFLLREDNLDAMETGFPRLLLRQDGISRLLRPEDYRLDSDQDENGFWRHIYRIPRNLFETDGLYEIEVMTRDVSGNQGRFGEKEGLRFRLDRTKPVIYALSLEDGLRVDLDQYTVELVIRDNQEVRKVRCFLDKNEVPLRIEGNRYFLDLARGSYEEIRLEAEDAAGNRSERVYRGIHVGKKNILERLTDLTRGKGKEGEEKGQRADDLAGKEEANTDGLMSAAGQSDLKKEDAFLGRGLQGKAGLKKTLPTGQYLILGGAFGALLAGGLIWGVLIRRARDKK</sequence>
<dbReference type="RefSeq" id="WP_006905821.1">
    <property type="nucleotide sequence ID" value="NZ_GG665866.1"/>
</dbReference>
<dbReference type="STRING" id="626523.GCWU000342_00791"/>
<evidence type="ECO:0000256" key="1">
    <source>
        <dbReference type="SAM" id="MobiDB-lite"/>
    </source>
</evidence>
<keyword evidence="4" id="KW-1185">Reference proteome</keyword>
<dbReference type="HOGENOM" id="CLU_418493_0_0_9"/>
<comment type="caution">
    <text evidence="3">The sequence shown here is derived from an EMBL/GenBank/DDBJ whole genome shotgun (WGS) entry which is preliminary data.</text>
</comment>
<proteinExistence type="predicted"/>
<dbReference type="AlphaFoldDB" id="C4G9Y6"/>
<organism evidence="3 4">
    <name type="scientific">Shuttleworthella satelles DSM 14600</name>
    <dbReference type="NCBI Taxonomy" id="626523"/>
    <lineage>
        <taxon>Bacteria</taxon>
        <taxon>Bacillati</taxon>
        <taxon>Bacillota</taxon>
        <taxon>Clostridia</taxon>
        <taxon>Lachnospirales</taxon>
        <taxon>Lachnospiraceae</taxon>
        <taxon>Shuttleworthella</taxon>
    </lineage>
</organism>